<evidence type="ECO:0000313" key="6">
    <source>
        <dbReference type="EMBL" id="KAJ1372228.1"/>
    </source>
</evidence>
<name>A0AAD5RA63_PARTN</name>
<gene>
    <name evidence="6" type="ORF">KIN20_034323</name>
</gene>
<evidence type="ECO:0000256" key="3">
    <source>
        <dbReference type="PROSITE-ProRule" id="PRU00552"/>
    </source>
</evidence>
<sequence length="475" mass="54003">MGFGDEADVRPVAAFGKGGESSSRGELSSDRDGFSGGRRGFGEPTRNYEGSKLNERRGNGPFGNRFSEHCDRDRPPQFGFSNFDDRRERVNNFGKNHTESGNRRKNDNDITDDWDSAAAPRFNTRQYNNRSESRRCQGNDSDRGRDFGDSRTRNFGQTDHGFNSGGRYNNERASVREKNFGFRNEGSPFGGFNGRDKSDRDRYPTRDDRGEFKENTRGFSRAAEDSRSFGRDARDFSGPGSRESAYRKADAPQGMNTTFGGFNRGGFGVRSNPRQESFYGSSGGFRSDDYDYDRGDHGGQQVFTRSRRQWSPDESKGMKRNSSPEHFGRNSSRIGVFKPREDFRQDSGYNQEKDVWGSNGERTFKRRSEFGRSSNLEGNTPRFGAQVANGSSEKERAPKEWEPEETELDTLFQRDFSNSEHLDKEHEESVIVEGVEDFTRISSWENSGLNPKLVKTCVELCNYKYLRPIQAVTIP</sequence>
<feature type="short sequence motif" description="Q motif" evidence="3">
    <location>
        <begin position="442"/>
        <end position="471"/>
    </location>
</feature>
<dbReference type="Proteomes" id="UP001196413">
    <property type="component" value="Unassembled WGS sequence"/>
</dbReference>
<feature type="compositionally biased region" description="Basic and acidic residues" evidence="4">
    <location>
        <begin position="131"/>
        <end position="152"/>
    </location>
</feature>
<feature type="compositionally biased region" description="Basic and acidic residues" evidence="4">
    <location>
        <begin position="83"/>
        <end position="108"/>
    </location>
</feature>
<keyword evidence="7" id="KW-1185">Reference proteome</keyword>
<feature type="region of interest" description="Disordered" evidence="4">
    <location>
        <begin position="371"/>
        <end position="406"/>
    </location>
</feature>
<reference evidence="6" key="1">
    <citation type="submission" date="2021-06" db="EMBL/GenBank/DDBJ databases">
        <title>Parelaphostrongylus tenuis whole genome reference sequence.</title>
        <authorList>
            <person name="Garwood T.J."/>
            <person name="Larsen P.A."/>
            <person name="Fountain-Jones N.M."/>
            <person name="Garbe J.R."/>
            <person name="Macchietto M.G."/>
            <person name="Kania S.A."/>
            <person name="Gerhold R.W."/>
            <person name="Richards J.E."/>
            <person name="Wolf T.M."/>
        </authorList>
    </citation>
    <scope>NUCLEOTIDE SEQUENCE</scope>
    <source>
        <strain evidence="6">MNPRO001-30</strain>
        <tissue evidence="6">Meninges</tissue>
    </source>
</reference>
<evidence type="ECO:0000256" key="4">
    <source>
        <dbReference type="SAM" id="MobiDB-lite"/>
    </source>
</evidence>
<dbReference type="InterPro" id="IPR014014">
    <property type="entry name" value="RNA_helicase_DEAD_Q_motif"/>
</dbReference>
<dbReference type="GO" id="GO:0005524">
    <property type="term" value="F:ATP binding"/>
    <property type="evidence" value="ECO:0007669"/>
    <property type="project" value="UniProtKB-KW"/>
</dbReference>
<feature type="compositionally biased region" description="Basic and acidic residues" evidence="4">
    <location>
        <begin position="66"/>
        <end position="75"/>
    </location>
</feature>
<proteinExistence type="predicted"/>
<organism evidence="6 7">
    <name type="scientific">Parelaphostrongylus tenuis</name>
    <name type="common">Meningeal worm</name>
    <dbReference type="NCBI Taxonomy" id="148309"/>
    <lineage>
        <taxon>Eukaryota</taxon>
        <taxon>Metazoa</taxon>
        <taxon>Ecdysozoa</taxon>
        <taxon>Nematoda</taxon>
        <taxon>Chromadorea</taxon>
        <taxon>Rhabditida</taxon>
        <taxon>Rhabditina</taxon>
        <taxon>Rhabditomorpha</taxon>
        <taxon>Strongyloidea</taxon>
        <taxon>Metastrongylidae</taxon>
        <taxon>Parelaphostrongylus</taxon>
    </lineage>
</organism>
<feature type="compositionally biased region" description="Basic and acidic residues" evidence="4">
    <location>
        <begin position="194"/>
        <end position="235"/>
    </location>
</feature>
<evidence type="ECO:0000259" key="5">
    <source>
        <dbReference type="PROSITE" id="PS51195"/>
    </source>
</evidence>
<feature type="compositionally biased region" description="Basic and acidic residues" evidence="4">
    <location>
        <begin position="310"/>
        <end position="328"/>
    </location>
</feature>
<feature type="domain" description="DEAD-box RNA helicase Q" evidence="5">
    <location>
        <begin position="442"/>
        <end position="471"/>
    </location>
</feature>
<dbReference type="EMBL" id="JAHQIW010007107">
    <property type="protein sequence ID" value="KAJ1372228.1"/>
    <property type="molecule type" value="Genomic_DNA"/>
</dbReference>
<evidence type="ECO:0000256" key="2">
    <source>
        <dbReference type="ARBA" id="ARBA00022840"/>
    </source>
</evidence>
<feature type="compositionally biased region" description="Basic and acidic residues" evidence="4">
    <location>
        <begin position="338"/>
        <end position="355"/>
    </location>
</feature>
<keyword evidence="1" id="KW-0547">Nucleotide-binding</keyword>
<dbReference type="GO" id="GO:0003724">
    <property type="term" value="F:RNA helicase activity"/>
    <property type="evidence" value="ECO:0007669"/>
    <property type="project" value="InterPro"/>
</dbReference>
<evidence type="ECO:0000256" key="1">
    <source>
        <dbReference type="ARBA" id="ARBA00022741"/>
    </source>
</evidence>
<accession>A0AAD5RA63</accession>
<feature type="compositionally biased region" description="Basic and acidic residues" evidence="4">
    <location>
        <begin position="169"/>
        <end position="180"/>
    </location>
</feature>
<dbReference type="PROSITE" id="PS51195">
    <property type="entry name" value="Q_MOTIF"/>
    <property type="match status" value="1"/>
</dbReference>
<feature type="compositionally biased region" description="Basic and acidic residues" evidence="4">
    <location>
        <begin position="286"/>
        <end position="297"/>
    </location>
</feature>
<comment type="caution">
    <text evidence="6">The sequence shown here is derived from an EMBL/GenBank/DDBJ whole genome shotgun (WGS) entry which is preliminary data.</text>
</comment>
<keyword evidence="2" id="KW-0067">ATP-binding</keyword>
<evidence type="ECO:0000313" key="7">
    <source>
        <dbReference type="Proteomes" id="UP001196413"/>
    </source>
</evidence>
<feature type="compositionally biased region" description="Basic and acidic residues" evidence="4">
    <location>
        <begin position="392"/>
        <end position="401"/>
    </location>
</feature>
<feature type="region of interest" description="Disordered" evidence="4">
    <location>
        <begin position="1"/>
        <end position="358"/>
    </location>
</feature>
<protein>
    <recommendedName>
        <fullName evidence="5">DEAD-box RNA helicase Q domain-containing protein</fullName>
    </recommendedName>
</protein>
<dbReference type="AlphaFoldDB" id="A0AAD5RA63"/>